<keyword evidence="6" id="KW-0413">Isomerase</keyword>
<dbReference type="PANTHER" id="PTHR38340">
    <property type="entry name" value="S-LAYER PROTEIN"/>
    <property type="match status" value="1"/>
</dbReference>
<evidence type="ECO:0000259" key="5">
    <source>
        <dbReference type="Pfam" id="PF17892"/>
    </source>
</evidence>
<feature type="domain" description="Cadherin-like" evidence="5">
    <location>
        <begin position="614"/>
        <end position="711"/>
    </location>
</feature>
<dbReference type="Pfam" id="PF00353">
    <property type="entry name" value="HemolysinCabind"/>
    <property type="match status" value="1"/>
</dbReference>
<dbReference type="PROSITE" id="PS00330">
    <property type="entry name" value="HEMOLYSIN_CALCIUM"/>
    <property type="match status" value="1"/>
</dbReference>
<dbReference type="PANTHER" id="PTHR38340:SF1">
    <property type="entry name" value="S-LAYER PROTEIN"/>
    <property type="match status" value="1"/>
</dbReference>
<accession>A0A1H6F6A2</accession>
<keyword evidence="3" id="KW-0106">Calcium</keyword>
<organism evidence="6 7">
    <name type="scientific">Candidatus Venteria ishoeyi</name>
    <dbReference type="NCBI Taxonomy" id="1899563"/>
    <lineage>
        <taxon>Bacteria</taxon>
        <taxon>Pseudomonadati</taxon>
        <taxon>Pseudomonadota</taxon>
        <taxon>Gammaproteobacteria</taxon>
        <taxon>Thiotrichales</taxon>
        <taxon>Thiotrichaceae</taxon>
        <taxon>Venteria</taxon>
    </lineage>
</organism>
<dbReference type="EC" id="5.1.3.-" evidence="6"/>
<evidence type="ECO:0000313" key="6">
    <source>
        <dbReference type="EMBL" id="SEH05642.1"/>
    </source>
</evidence>
<sequence>MPLDKFQGVFLPHLVYSLQSESCGKSILEKIIMYATKPSDISPETTSQPAVVSPVTSNTIPVPDISGFGDAQYYRSGNDLIIQHFARQQVVEDYFVLNQPPSLQGIDGVLISPAQVLAALSPQMPGWEVADNRAQPAAQTMIKIGRATIVIEGPAEAVNINGISRTIQQNDNIYINDTIITGPRTYIKITLLDGTVFQLGPLSRATLENYDYEENAQSGSFDASIFSGIFRFISGGIAENNQGTHTRLKTPSAVIGIRGSEIDGEVMGDGSTVILHTSGLIDIVSRYSQQQFSVFESGTRIDIPLLPQEGAGISSASSDFISDFRNSLAPLNAQELHNIPGMVEGLEGRLDSPAARHEAGEHKAGEHTRPQQKQGEKADDTQGASEHGHEAESVKARPHFETKIEQGEERGKENNGSSASAYPPAPAFMSPTMPGEAGKPPPEQAPSSFTEAPESRNVNDLAPPPGSADLAPEKPPEMAEPPELVEDLESAELPPVDSGFPQPPPDVPIIPPEVPPEVPPEPPVFTLPEDLPIDTLFLQEDEALHIPVTNDIIGLDTPPQQGHVQMLDTQTLLYTPVMDYFGFDQFSYRVPGDVEAGEEMAETVVTVPLFVMPVNDAPQAEMLSFTMQEDTLLSIPVAGILAQATDVDSGAEQLRLGDITDLRSESDADLTRGLLRLSDDGKDILYTPHQDYHGSAWFQYQVEDTQGARSEFASIRVDITPVNDTPQLLKPVIEIPVQAGETFTLGAGDLLMHVQDVEQDPLQLTAVQSGEMLLDNQGLFFDEHGNQLSLLSGEDGQITTLQVQTDIDFNGQITLSYEVTEQLDNDAGASVNGLLNLQVFTETDTNINSAPQALDDQFRLSQRSISINPEDLLSNDTDIDGDSLQIIHVSDAINGSLDVIRDPANQHITRIDFTPQTDNADISTGGFRYTLSDGQGGVDQANVQILFAATPANQPPQAIDDVLTVADADSVLSLPATQLLANDHDPENQPLTLLSVNQAINGSVLLDNGILSFTPDAAFAQNLGGGFRYLIADEQGAQSSAQVTLRMDNQAPIATDDSAIISARSPSIITASSLLDNDHDPDGDPLSLVSAGNADNGSIAIDDQGNLVFTPDTDFKEEGGSFDYSIFDDAGGSASASVTLTPQALTGQFLVLPNASTPLAYDNTSGAISVDAQATISNMDFVPAGETRYLRVDSADLDTGERIFIRPMAGLSVDNNNIAYNGSTIAQLGLLPTGVLLSFDGAVGAQALQTLFRAVNFDSPVNAADSKSIEFNLYESFAEASNRTDAIDSSGRMIEVSVSPLVENDVLVESFNVPLLIPQDSLLANDPGVGLTMNAVNSSDPGVNVSLSGSSVALFVDAEQVNTDTIHFQYQVADAQGRTANADVEVEADNIQIGGNANDILTATHSANVLVGNAGNDQLTGSTGNDILQGGADNDVLNGGGGLDRLQAGSGDDVLQLASVTSGGLLDGGTGNDTLLLLAQNQSLDFIANRALPVAQQLQVTGIENINLTGSTSSADNQLILEASDVLNMADNATLAVTGDASSSVFSTGQGWNNTGPVNIAGVDYTQYSVSGANLLVSTDITNIFIF</sequence>
<dbReference type="PRINTS" id="PR00313">
    <property type="entry name" value="CABNDNGRPT"/>
</dbReference>
<comment type="subcellular location">
    <subcellularLocation>
        <location evidence="1">Secreted</location>
    </subcellularLocation>
</comment>
<dbReference type="InterPro" id="IPR018511">
    <property type="entry name" value="Hemolysin-typ_Ca-bd_CS"/>
</dbReference>
<evidence type="ECO:0000256" key="1">
    <source>
        <dbReference type="ARBA" id="ARBA00004613"/>
    </source>
</evidence>
<keyword evidence="2" id="KW-0964">Secreted</keyword>
<dbReference type="NCBIfam" id="NF012211">
    <property type="entry name" value="tand_rpt_95"/>
    <property type="match status" value="4"/>
</dbReference>
<dbReference type="InterPro" id="IPR011049">
    <property type="entry name" value="Serralysin-like_metalloprot_C"/>
</dbReference>
<dbReference type="Pfam" id="PF17892">
    <property type="entry name" value="Cadherin_5"/>
    <property type="match status" value="1"/>
</dbReference>
<dbReference type="EMBL" id="FMSV02000367">
    <property type="protein sequence ID" value="SEH05642.1"/>
    <property type="molecule type" value="Genomic_DNA"/>
</dbReference>
<feature type="compositionally biased region" description="Basic and acidic residues" evidence="4">
    <location>
        <begin position="354"/>
        <end position="413"/>
    </location>
</feature>
<evidence type="ECO:0000256" key="3">
    <source>
        <dbReference type="ARBA" id="ARBA00022837"/>
    </source>
</evidence>
<name>A0A1H6F6A2_9GAMM</name>
<dbReference type="Proteomes" id="UP000236724">
    <property type="component" value="Unassembled WGS sequence"/>
</dbReference>
<evidence type="ECO:0000313" key="7">
    <source>
        <dbReference type="Proteomes" id="UP000236724"/>
    </source>
</evidence>
<dbReference type="SUPFAM" id="SSF51120">
    <property type="entry name" value="beta-Roll"/>
    <property type="match status" value="1"/>
</dbReference>
<dbReference type="OrthoDB" id="5902819at2"/>
<gene>
    <name evidence="6" type="primary">algE7</name>
    <name evidence="6" type="ORF">MBHS_01497</name>
</gene>
<dbReference type="GO" id="GO:0005509">
    <property type="term" value="F:calcium ion binding"/>
    <property type="evidence" value="ECO:0007669"/>
    <property type="project" value="InterPro"/>
</dbReference>
<dbReference type="GO" id="GO:0005576">
    <property type="term" value="C:extracellular region"/>
    <property type="evidence" value="ECO:0007669"/>
    <property type="project" value="UniProtKB-SubCell"/>
</dbReference>
<evidence type="ECO:0000256" key="2">
    <source>
        <dbReference type="ARBA" id="ARBA00022525"/>
    </source>
</evidence>
<dbReference type="Gene3D" id="2.150.10.10">
    <property type="entry name" value="Serralysin-like metalloprotease, C-terminal"/>
    <property type="match status" value="1"/>
</dbReference>
<dbReference type="InterPro" id="IPR001343">
    <property type="entry name" value="Hemolysn_Ca-bd"/>
</dbReference>
<dbReference type="InterPro" id="IPR041690">
    <property type="entry name" value="Cadherin_5"/>
</dbReference>
<dbReference type="GO" id="GO:0016853">
    <property type="term" value="F:isomerase activity"/>
    <property type="evidence" value="ECO:0007669"/>
    <property type="project" value="UniProtKB-KW"/>
</dbReference>
<dbReference type="InterPro" id="IPR050557">
    <property type="entry name" value="RTX_toxin/Mannuronan_C5-epim"/>
</dbReference>
<feature type="region of interest" description="Disordered" evidence="4">
    <location>
        <begin position="354"/>
        <end position="484"/>
    </location>
</feature>
<dbReference type="Pfam" id="PF17963">
    <property type="entry name" value="Big_9"/>
    <property type="match status" value="3"/>
</dbReference>
<keyword evidence="7" id="KW-1185">Reference proteome</keyword>
<proteinExistence type="predicted"/>
<reference evidence="6 7" key="1">
    <citation type="submission" date="2016-10" db="EMBL/GenBank/DDBJ databases">
        <authorList>
            <person name="de Groot N.N."/>
        </authorList>
    </citation>
    <scope>NUCLEOTIDE SEQUENCE [LARGE SCALE GENOMIC DNA]</scope>
    <source>
        <strain evidence="6">MBHS1</strain>
    </source>
</reference>
<dbReference type="Gene3D" id="2.60.40.3440">
    <property type="match status" value="1"/>
</dbReference>
<evidence type="ECO:0000256" key="4">
    <source>
        <dbReference type="SAM" id="MobiDB-lite"/>
    </source>
</evidence>
<feature type="compositionally biased region" description="Low complexity" evidence="4">
    <location>
        <begin position="417"/>
        <end position="431"/>
    </location>
</feature>
<protein>
    <submittedName>
        <fullName evidence="6">Poly(Beta-D-mannuronate) C5 epimerase 7</fullName>
        <ecNumber evidence="6">5.1.3.-</ecNumber>
    </submittedName>
</protein>